<dbReference type="InterPro" id="IPR011330">
    <property type="entry name" value="Glyco_hydro/deAcase_b/a-brl"/>
</dbReference>
<dbReference type="AlphaFoldDB" id="A0A075IAE3"/>
<keyword evidence="1" id="KW-1133">Transmembrane helix</keyword>
<reference evidence="2" key="1">
    <citation type="journal article" date="2014" name="Genome Biol. Evol.">
        <title>Pangenome evidence for extensive interdomain horizontal transfer affecting lineage core and shell genes in uncultured planktonic thaumarchaeota and euryarchaeota.</title>
        <authorList>
            <person name="Deschamps P."/>
            <person name="Zivanovic Y."/>
            <person name="Moreira D."/>
            <person name="Rodriguez-Valera F."/>
            <person name="Lopez-Garcia P."/>
        </authorList>
    </citation>
    <scope>NUCLEOTIDE SEQUENCE</scope>
</reference>
<accession>A0A075IAE3</accession>
<evidence type="ECO:0000256" key="1">
    <source>
        <dbReference type="SAM" id="Phobius"/>
    </source>
</evidence>
<keyword evidence="1" id="KW-0812">Transmembrane</keyword>
<keyword evidence="1" id="KW-0472">Membrane</keyword>
<dbReference type="EMBL" id="KF901297">
    <property type="protein sequence ID" value="AIF25661.1"/>
    <property type="molecule type" value="Genomic_DNA"/>
</dbReference>
<proteinExistence type="predicted"/>
<dbReference type="SUPFAM" id="SSF88713">
    <property type="entry name" value="Glycoside hydrolase/deacetylase"/>
    <property type="match status" value="1"/>
</dbReference>
<dbReference type="Gene3D" id="3.20.20.370">
    <property type="entry name" value="Glycoside hydrolase/deacetylase"/>
    <property type="match status" value="1"/>
</dbReference>
<evidence type="ECO:0000313" key="2">
    <source>
        <dbReference type="EMBL" id="AIF25661.1"/>
    </source>
</evidence>
<sequence>MLMVALLVIPCTAPAVIGGWEEDNWLENLIGPERLAHGDEFGCHGYEGLDIQEEHSVIEDCRDYLTALTNASRWGMQPISFGVPGEELDVSTAAALIDAGFEIVGDKLTEQPEGLVSIVRNGGSLEKGIADQSLLDSAEEDSLVSIYWRARVNDLKLREDKDIIAWLEQQDVWFTTWGEWLKHSEANSRFTTAHDGTLLSVELGPPVSGDWIVPGSISIQADSAIVSVTRYDDTPFPILNSTDRVLREGWRSVEGRLMLTLHPGDTAKVTYESEPIELAIQPLSTFNGLHHAVTVTGHHTTNLFHWSSDFVDSQLVFTWLIERPAEIEMNWPLLVIAATVLVAAPLTIRWLVNRDRMMREE</sequence>
<dbReference type="GO" id="GO:0005975">
    <property type="term" value="P:carbohydrate metabolic process"/>
    <property type="evidence" value="ECO:0007669"/>
    <property type="project" value="InterPro"/>
</dbReference>
<organism evidence="2">
    <name type="scientific">uncultured marine group II/III euryarchaeote SAT1000_53_H10</name>
    <dbReference type="NCBI Taxonomy" id="1456590"/>
    <lineage>
        <taxon>Archaea</taxon>
        <taxon>Methanobacteriati</taxon>
        <taxon>Methanobacteriota</taxon>
        <taxon>environmental samples</taxon>
    </lineage>
</organism>
<feature type="transmembrane region" description="Helical" evidence="1">
    <location>
        <begin position="331"/>
        <end position="352"/>
    </location>
</feature>
<protein>
    <submittedName>
        <fullName evidence="2">Uncharacterized protein</fullName>
    </submittedName>
</protein>
<name>A0A075IAE3_9EURY</name>